<comment type="caution">
    <text evidence="1">The sequence shown here is derived from an EMBL/GenBank/DDBJ whole genome shotgun (WGS) entry which is preliminary data.</text>
</comment>
<dbReference type="EMBL" id="JAIZAY010000001">
    <property type="protein sequence ID" value="KAJ8049982.1"/>
    <property type="molecule type" value="Genomic_DNA"/>
</dbReference>
<keyword evidence="2" id="KW-1185">Reference proteome</keyword>
<dbReference type="Proteomes" id="UP001152320">
    <property type="component" value="Chromosome 1"/>
</dbReference>
<reference evidence="1" key="1">
    <citation type="submission" date="2021-10" db="EMBL/GenBank/DDBJ databases">
        <title>Tropical sea cucumber genome reveals ecological adaptation and Cuvierian tubules defense mechanism.</title>
        <authorList>
            <person name="Chen T."/>
        </authorList>
    </citation>
    <scope>NUCLEOTIDE SEQUENCE</scope>
    <source>
        <strain evidence="1">Nanhai2018</strain>
        <tissue evidence="1">Muscle</tissue>
    </source>
</reference>
<dbReference type="PANTHER" id="PTHR37162:SF11">
    <property type="match status" value="1"/>
</dbReference>
<name>A0A9Q1CQ97_HOLLE</name>
<accession>A0A9Q1CQ97</accession>
<evidence type="ECO:0000313" key="2">
    <source>
        <dbReference type="Proteomes" id="UP001152320"/>
    </source>
</evidence>
<dbReference type="PANTHER" id="PTHR37162">
    <property type="entry name" value="HAT FAMILY DIMERISATION DOMAINCONTAINING PROTEIN-RELATED"/>
    <property type="match status" value="1"/>
</dbReference>
<proteinExistence type="predicted"/>
<organism evidence="1 2">
    <name type="scientific">Holothuria leucospilota</name>
    <name type="common">Black long sea cucumber</name>
    <name type="synonym">Mertensiothuria leucospilota</name>
    <dbReference type="NCBI Taxonomy" id="206669"/>
    <lineage>
        <taxon>Eukaryota</taxon>
        <taxon>Metazoa</taxon>
        <taxon>Echinodermata</taxon>
        <taxon>Eleutherozoa</taxon>
        <taxon>Echinozoa</taxon>
        <taxon>Holothuroidea</taxon>
        <taxon>Aspidochirotacea</taxon>
        <taxon>Aspidochirotida</taxon>
        <taxon>Holothuriidae</taxon>
        <taxon>Holothuria</taxon>
    </lineage>
</organism>
<protein>
    <submittedName>
        <fullName evidence="1">Uncharacterized protein</fullName>
    </submittedName>
</protein>
<evidence type="ECO:0000313" key="1">
    <source>
        <dbReference type="EMBL" id="KAJ8049982.1"/>
    </source>
</evidence>
<gene>
    <name evidence="1" type="ORF">HOLleu_02975</name>
</gene>
<dbReference type="AlphaFoldDB" id="A0A9Q1CQ97"/>
<sequence>MLSQNDCRVKAELIWAMNVAVHNYSFASCDNNADIFQAMFPDSAIAKHYAMRSSKLSYILTHALGPYFLRQLVKEIEGKYFTIHFDETVTAQMKKQMDVLVRFFSSRTSTVQVRFLKSVLFGHAFAEQVNDELVNLLLELKLPVKHVLSLSADGPYANKSIKQKMEAGGKGHVNVGFCNLHVVHNSFRKGLCIGLFYFLKKLAAR</sequence>
<dbReference type="OrthoDB" id="6747606at2759"/>